<dbReference type="Pfam" id="PF13671">
    <property type="entry name" value="AAA_33"/>
    <property type="match status" value="1"/>
</dbReference>
<accession>A0A917SG79</accession>
<dbReference type="AlphaFoldDB" id="A0A917SG79"/>
<dbReference type="PANTHER" id="PTHR43883:SF1">
    <property type="entry name" value="GLUCONOKINASE"/>
    <property type="match status" value="1"/>
</dbReference>
<organism evidence="2 3">
    <name type="scientific">Microlunatus endophyticus</name>
    <dbReference type="NCBI Taxonomy" id="1716077"/>
    <lineage>
        <taxon>Bacteria</taxon>
        <taxon>Bacillati</taxon>
        <taxon>Actinomycetota</taxon>
        <taxon>Actinomycetes</taxon>
        <taxon>Propionibacteriales</taxon>
        <taxon>Propionibacteriaceae</taxon>
        <taxon>Microlunatus</taxon>
    </lineage>
</organism>
<dbReference type="Proteomes" id="UP000613840">
    <property type="component" value="Unassembled WGS sequence"/>
</dbReference>
<feature type="domain" description="AAA+ ATPase" evidence="1">
    <location>
        <begin position="21"/>
        <end position="153"/>
    </location>
</feature>
<dbReference type="InterPro" id="IPR052732">
    <property type="entry name" value="Cell-binding_unc_protein"/>
</dbReference>
<dbReference type="InterPro" id="IPR027417">
    <property type="entry name" value="P-loop_NTPase"/>
</dbReference>
<dbReference type="SUPFAM" id="SSF52540">
    <property type="entry name" value="P-loop containing nucleoside triphosphate hydrolases"/>
    <property type="match status" value="1"/>
</dbReference>
<protein>
    <recommendedName>
        <fullName evidence="1">AAA+ ATPase domain-containing protein</fullName>
    </recommendedName>
</protein>
<evidence type="ECO:0000313" key="3">
    <source>
        <dbReference type="Proteomes" id="UP000613840"/>
    </source>
</evidence>
<dbReference type="SMART" id="SM00382">
    <property type="entry name" value="AAA"/>
    <property type="match status" value="1"/>
</dbReference>
<dbReference type="PANTHER" id="PTHR43883">
    <property type="entry name" value="SLR0207 PROTEIN"/>
    <property type="match status" value="1"/>
</dbReference>
<dbReference type="EMBL" id="BMMZ01000011">
    <property type="protein sequence ID" value="GGL76532.1"/>
    <property type="molecule type" value="Genomic_DNA"/>
</dbReference>
<evidence type="ECO:0000259" key="1">
    <source>
        <dbReference type="SMART" id="SM00382"/>
    </source>
</evidence>
<reference evidence="2" key="1">
    <citation type="journal article" date="2014" name="Int. J. Syst. Evol. Microbiol.">
        <title>Complete genome sequence of Corynebacterium casei LMG S-19264T (=DSM 44701T), isolated from a smear-ripened cheese.</title>
        <authorList>
            <consortium name="US DOE Joint Genome Institute (JGI-PGF)"/>
            <person name="Walter F."/>
            <person name="Albersmeier A."/>
            <person name="Kalinowski J."/>
            <person name="Ruckert C."/>
        </authorList>
    </citation>
    <scope>NUCLEOTIDE SEQUENCE</scope>
    <source>
        <strain evidence="2">CGMCC 4.7306</strain>
    </source>
</reference>
<evidence type="ECO:0000313" key="2">
    <source>
        <dbReference type="EMBL" id="GGL76532.1"/>
    </source>
</evidence>
<name>A0A917SG79_9ACTN</name>
<reference evidence="2" key="2">
    <citation type="submission" date="2020-09" db="EMBL/GenBank/DDBJ databases">
        <authorList>
            <person name="Sun Q."/>
            <person name="Zhou Y."/>
        </authorList>
    </citation>
    <scope>NUCLEOTIDE SEQUENCE</scope>
    <source>
        <strain evidence="2">CGMCC 4.7306</strain>
    </source>
</reference>
<dbReference type="InterPro" id="IPR003593">
    <property type="entry name" value="AAA+_ATPase"/>
</dbReference>
<gene>
    <name evidence="2" type="ORF">GCM10011575_38350</name>
</gene>
<comment type="caution">
    <text evidence="2">The sequence shown here is derived from an EMBL/GenBank/DDBJ whole genome shotgun (WGS) entry which is preliminary data.</text>
</comment>
<proteinExistence type="predicted"/>
<keyword evidence="3" id="KW-1185">Reference proteome</keyword>
<dbReference type="Gene3D" id="3.40.50.300">
    <property type="entry name" value="P-loop containing nucleotide triphosphate hydrolases"/>
    <property type="match status" value="1"/>
</dbReference>
<sequence>MCGSRDHGGSLHFMAAAGSSVRGIVLLCGRSFSGKSTVAAHAARHLDAAEVVSLDVINAERNLRSGAGLPIEEWAKTFEMAQSRARTLLESGTTVIVDDTSSPRFLRDAWRRLAAEMEVPLVLVYVNTPVEVSLERHAANRAARSRADVDDEVLQEHLESFEAPTPDEDPVCHSTADGNLSETLDELERRFVAAKADQ</sequence>